<dbReference type="EMBL" id="CAJNOM010000032">
    <property type="protein sequence ID" value="CAF0864136.1"/>
    <property type="molecule type" value="Genomic_DNA"/>
</dbReference>
<accession>A0A813PC67</accession>
<reference evidence="9" key="1">
    <citation type="submission" date="2021-02" db="EMBL/GenBank/DDBJ databases">
        <authorList>
            <person name="Nowell W R."/>
        </authorList>
    </citation>
    <scope>NUCLEOTIDE SEQUENCE</scope>
</reference>
<comment type="catalytic activity">
    <reaction evidence="5">
        <text>L-arginyl-[protein] + S-adenosyl-L-methionine = N(omega)-methyl-L-arginyl-[protein] + S-adenosyl-L-homocysteine + H(+)</text>
        <dbReference type="Rhea" id="RHEA:48100"/>
        <dbReference type="Rhea" id="RHEA-COMP:10532"/>
        <dbReference type="Rhea" id="RHEA-COMP:11990"/>
        <dbReference type="ChEBI" id="CHEBI:15378"/>
        <dbReference type="ChEBI" id="CHEBI:29965"/>
        <dbReference type="ChEBI" id="CHEBI:57856"/>
        <dbReference type="ChEBI" id="CHEBI:59789"/>
        <dbReference type="ChEBI" id="CHEBI:65280"/>
    </reaction>
    <physiologicalReaction direction="left-to-right" evidence="5">
        <dbReference type="Rhea" id="RHEA:48101"/>
    </physiologicalReaction>
</comment>
<dbReference type="EMBL" id="CAJNOI010000005">
    <property type="protein sequence ID" value="CAF0750676.1"/>
    <property type="molecule type" value="Genomic_DNA"/>
</dbReference>
<dbReference type="PROSITE" id="PS51678">
    <property type="entry name" value="SAM_MT_PRMT"/>
    <property type="match status" value="1"/>
</dbReference>
<evidence type="ECO:0000313" key="9">
    <source>
        <dbReference type="EMBL" id="CAF0750676.1"/>
    </source>
</evidence>
<evidence type="ECO:0000256" key="5">
    <source>
        <dbReference type="ARBA" id="ARBA00049303"/>
    </source>
</evidence>
<dbReference type="InterPro" id="IPR025799">
    <property type="entry name" value="Arg_MeTrfase"/>
</dbReference>
<organism evidence="9 12">
    <name type="scientific">Adineta steineri</name>
    <dbReference type="NCBI Taxonomy" id="433720"/>
    <lineage>
        <taxon>Eukaryota</taxon>
        <taxon>Metazoa</taxon>
        <taxon>Spiralia</taxon>
        <taxon>Gnathifera</taxon>
        <taxon>Rotifera</taxon>
        <taxon>Eurotatoria</taxon>
        <taxon>Bdelloidea</taxon>
        <taxon>Adinetida</taxon>
        <taxon>Adinetidae</taxon>
        <taxon>Adineta</taxon>
    </lineage>
</organism>
<dbReference type="GO" id="GO:0035242">
    <property type="term" value="F:protein-arginine omega-N asymmetric methyltransferase activity"/>
    <property type="evidence" value="ECO:0007669"/>
    <property type="project" value="UniProtKB-EC"/>
</dbReference>
<evidence type="ECO:0000256" key="7">
    <source>
        <dbReference type="SAM" id="MobiDB-lite"/>
    </source>
</evidence>
<dbReference type="EC" id="2.1.1.319" evidence="1"/>
<dbReference type="SUPFAM" id="SSF53335">
    <property type="entry name" value="S-adenosyl-L-methionine-dependent methyltransferases"/>
    <property type="match status" value="1"/>
</dbReference>
<dbReference type="Gene3D" id="3.40.50.150">
    <property type="entry name" value="Vaccinia Virus protein VP39"/>
    <property type="match status" value="1"/>
</dbReference>
<gene>
    <name evidence="9" type="ORF">BJG266_LOCUS2428</name>
    <name evidence="10" type="ORF">QVE165_LOCUS7535</name>
</gene>
<evidence type="ECO:0000256" key="1">
    <source>
        <dbReference type="ARBA" id="ARBA00011925"/>
    </source>
</evidence>
<protein>
    <recommendedName>
        <fullName evidence="1">type I protein arginine methyltransferase</fullName>
        <ecNumber evidence="1">2.1.1.319</ecNumber>
    </recommendedName>
</protein>
<dbReference type="Proteomes" id="UP000663877">
    <property type="component" value="Unassembled WGS sequence"/>
</dbReference>
<evidence type="ECO:0000313" key="11">
    <source>
        <dbReference type="Proteomes" id="UP000663832"/>
    </source>
</evidence>
<dbReference type="PANTHER" id="PTHR11006:SF102">
    <property type="entry name" value="PROTEIN ARGININE N-METHYLTRANSFERASE 1"/>
    <property type="match status" value="1"/>
</dbReference>
<dbReference type="GO" id="GO:0042054">
    <property type="term" value="F:histone methyltransferase activity"/>
    <property type="evidence" value="ECO:0007669"/>
    <property type="project" value="TreeGrafter"/>
</dbReference>
<keyword evidence="11" id="KW-1185">Reference proteome</keyword>
<dbReference type="PANTHER" id="PTHR11006">
    <property type="entry name" value="PROTEIN ARGININE N-METHYLTRANSFERASE"/>
    <property type="match status" value="1"/>
</dbReference>
<comment type="caution">
    <text evidence="9">The sequence shown here is derived from an EMBL/GenBank/DDBJ whole genome shotgun (WGS) entry which is preliminary data.</text>
</comment>
<keyword evidence="4 6" id="KW-0949">S-adenosyl-L-methionine</keyword>
<sequence>MDSRRTSNDQRYFESYDNFQVHELMLRDRPRVTAYHDAIMNNKHLFENKIVLDVGSGTGILSMFAAKAGAKLVYAVDACPTICGLAKELIQNNGLQDHIQVINKRVEDIEKFDHNIDIIISEWMGFYLFHESMLESVIYARDHFLHSSLQNDDNTPEPSESIVIFPSHAYLYCAPFVDQHIRIELNTMWDDYFGLNMSPILPHIKNSDLSECVVETIEPSQLVHDSQLIQSIDLRTIRIDDLRSMRSMCEFEIDNTCIISGFCFWFDCYFSSNNNSSILRSTRLTTSPHTSPTHWKQTLVFLPEDIYPLKGDIVPVNIKLKQSSENRRHYNLTISIKKIKEGANNNNIDDNENEEESSTTTESNKKKRRRRRSSTISSDKRTVSENQQMDTASDTTSSESDNDGNESDEHPIPCSCDRNRCILIKTIIEKYDAENIVE</sequence>
<feature type="domain" description="Protein arginine N-methyltransferase" evidence="8">
    <location>
        <begin position="168"/>
        <end position="335"/>
    </location>
</feature>
<dbReference type="FunFam" id="3.40.50.150:FF:000003">
    <property type="entry name" value="Blast:Protein arginine N-methyltransferase 1"/>
    <property type="match status" value="1"/>
</dbReference>
<feature type="region of interest" description="Disordered" evidence="7">
    <location>
        <begin position="343"/>
        <end position="415"/>
    </location>
</feature>
<dbReference type="OrthoDB" id="7848332at2759"/>
<dbReference type="InterPro" id="IPR055135">
    <property type="entry name" value="PRMT_dom"/>
</dbReference>
<dbReference type="Pfam" id="PF06325">
    <property type="entry name" value="PrmA"/>
    <property type="match status" value="1"/>
</dbReference>
<dbReference type="GO" id="GO:0032259">
    <property type="term" value="P:methylation"/>
    <property type="evidence" value="ECO:0007669"/>
    <property type="project" value="UniProtKB-KW"/>
</dbReference>
<dbReference type="CDD" id="cd02440">
    <property type="entry name" value="AdoMet_MTases"/>
    <property type="match status" value="1"/>
</dbReference>
<evidence type="ECO:0000256" key="2">
    <source>
        <dbReference type="ARBA" id="ARBA00022603"/>
    </source>
</evidence>
<dbReference type="AlphaFoldDB" id="A0A813PC67"/>
<dbReference type="InterPro" id="IPR029063">
    <property type="entry name" value="SAM-dependent_MTases_sf"/>
</dbReference>
<evidence type="ECO:0000256" key="4">
    <source>
        <dbReference type="ARBA" id="ARBA00022691"/>
    </source>
</evidence>
<dbReference type="Proteomes" id="UP000663832">
    <property type="component" value="Unassembled WGS sequence"/>
</dbReference>
<evidence type="ECO:0000259" key="8">
    <source>
        <dbReference type="Pfam" id="PF22528"/>
    </source>
</evidence>
<evidence type="ECO:0000313" key="10">
    <source>
        <dbReference type="EMBL" id="CAF0864136.1"/>
    </source>
</evidence>
<keyword evidence="3 6" id="KW-0808">Transferase</keyword>
<evidence type="ECO:0000256" key="3">
    <source>
        <dbReference type="ARBA" id="ARBA00022679"/>
    </source>
</evidence>
<evidence type="ECO:0000313" key="12">
    <source>
        <dbReference type="Proteomes" id="UP000663877"/>
    </source>
</evidence>
<dbReference type="Pfam" id="PF22528">
    <property type="entry name" value="PRMT_C"/>
    <property type="match status" value="1"/>
</dbReference>
<dbReference type="Gene3D" id="2.70.160.11">
    <property type="entry name" value="Hnrnp arginine n-methyltransferase1"/>
    <property type="match status" value="1"/>
</dbReference>
<evidence type="ECO:0000256" key="6">
    <source>
        <dbReference type="PROSITE-ProRule" id="PRU01015"/>
    </source>
</evidence>
<name>A0A813PC67_9BILA</name>
<proteinExistence type="predicted"/>
<feature type="compositionally biased region" description="Low complexity" evidence="7">
    <location>
        <begin position="390"/>
        <end position="399"/>
    </location>
</feature>
<keyword evidence="2 6" id="KW-0489">Methyltransferase</keyword>